<dbReference type="EMBL" id="JAIZAY010000007">
    <property type="protein sequence ID" value="KAJ8039408.1"/>
    <property type="molecule type" value="Genomic_DNA"/>
</dbReference>
<proteinExistence type="predicted"/>
<comment type="caution">
    <text evidence="1">The sequence shown here is derived from an EMBL/GenBank/DDBJ whole genome shotgun (WGS) entry which is preliminary data.</text>
</comment>
<evidence type="ECO:0000313" key="2">
    <source>
        <dbReference type="Proteomes" id="UP001152320"/>
    </source>
</evidence>
<dbReference type="AlphaFoldDB" id="A0A9Q1C533"/>
<accession>A0A9Q1C533</accession>
<evidence type="ECO:0000313" key="1">
    <source>
        <dbReference type="EMBL" id="KAJ8039408.1"/>
    </source>
</evidence>
<organism evidence="1 2">
    <name type="scientific">Holothuria leucospilota</name>
    <name type="common">Black long sea cucumber</name>
    <name type="synonym">Mertensiothuria leucospilota</name>
    <dbReference type="NCBI Taxonomy" id="206669"/>
    <lineage>
        <taxon>Eukaryota</taxon>
        <taxon>Metazoa</taxon>
        <taxon>Echinodermata</taxon>
        <taxon>Eleutherozoa</taxon>
        <taxon>Echinozoa</taxon>
        <taxon>Holothuroidea</taxon>
        <taxon>Aspidochirotacea</taxon>
        <taxon>Aspidochirotida</taxon>
        <taxon>Holothuriidae</taxon>
        <taxon>Holothuria</taxon>
    </lineage>
</organism>
<protein>
    <submittedName>
        <fullName evidence="1">Uncharacterized protein</fullName>
    </submittedName>
</protein>
<sequence length="121" mass="13959">MQFRILTYVYKCLHHLAPIYLENLICVYEPGCALRSTDCNYTLVEYVPRRKFGGQSFSVAGPCLWNDIPAHIKESASLQVFQKLLNTQSSFCKPFLLGYLVKGFDDFDLVLYKHQSLLLLM</sequence>
<dbReference type="OrthoDB" id="10070697at2759"/>
<keyword evidence="2" id="KW-1185">Reference proteome</keyword>
<gene>
    <name evidence="1" type="ORF">HOLleu_17118</name>
</gene>
<name>A0A9Q1C533_HOLLE</name>
<dbReference type="Proteomes" id="UP001152320">
    <property type="component" value="Chromosome 7"/>
</dbReference>
<reference evidence="1" key="1">
    <citation type="submission" date="2021-10" db="EMBL/GenBank/DDBJ databases">
        <title>Tropical sea cucumber genome reveals ecological adaptation and Cuvierian tubules defense mechanism.</title>
        <authorList>
            <person name="Chen T."/>
        </authorList>
    </citation>
    <scope>NUCLEOTIDE SEQUENCE</scope>
    <source>
        <strain evidence="1">Nanhai2018</strain>
        <tissue evidence="1">Muscle</tissue>
    </source>
</reference>